<feature type="transmembrane region" description="Helical" evidence="5">
    <location>
        <begin position="367"/>
        <end position="393"/>
    </location>
</feature>
<evidence type="ECO:0000256" key="3">
    <source>
        <dbReference type="ARBA" id="ARBA00022989"/>
    </source>
</evidence>
<dbReference type="PROSITE" id="PS50850">
    <property type="entry name" value="MFS"/>
    <property type="match status" value="1"/>
</dbReference>
<keyword evidence="3 5" id="KW-1133">Transmembrane helix</keyword>
<evidence type="ECO:0000313" key="7">
    <source>
        <dbReference type="EMBL" id="GAU90173.1"/>
    </source>
</evidence>
<gene>
    <name evidence="7" type="primary">RvY_02630-1</name>
    <name evidence="7" type="synonym">RvY_02630.1</name>
    <name evidence="7" type="ORF">RvY_02630</name>
</gene>
<dbReference type="EMBL" id="BDGG01000001">
    <property type="protein sequence ID" value="GAU90173.1"/>
    <property type="molecule type" value="Genomic_DNA"/>
</dbReference>
<feature type="transmembrane region" description="Helical" evidence="5">
    <location>
        <begin position="142"/>
        <end position="162"/>
    </location>
</feature>
<feature type="transmembrane region" description="Helical" evidence="5">
    <location>
        <begin position="493"/>
        <end position="516"/>
    </location>
</feature>
<dbReference type="STRING" id="947166.A0A1D1UUX5"/>
<feature type="transmembrane region" description="Helical" evidence="5">
    <location>
        <begin position="267"/>
        <end position="287"/>
    </location>
</feature>
<comment type="subcellular location">
    <subcellularLocation>
        <location evidence="1">Membrane</location>
        <topology evidence="1">Multi-pass membrane protein</topology>
    </subcellularLocation>
</comment>
<keyword evidence="8" id="KW-1185">Reference proteome</keyword>
<accession>A0A1D1UUX5</accession>
<feature type="transmembrane region" description="Helical" evidence="5">
    <location>
        <begin position="336"/>
        <end position="361"/>
    </location>
</feature>
<sequence length="521" mass="57328">MDYADTECIIGQLDDSDSGSLHLDDITGTVAVPAPQLWSPNPQLRQYADSIDATTKPDTTSRTCPFSLGKFAYISKQALVIIPAMFFFAIGTGIYIPVFTEIMKMRVCQIVMNYTDEFCAVVGRDDQFRQANLAVQRTTTSYIMYATLGAAVPGVVFTFLMGSWSDRYGRKTPMAVPCFGYFCQSILLLFVAYFHLHPAYLVASAFLAAMFGGWTMFFMGYNSYVGDHTTEENRSAVLAIGAGTFGVGVSVGQLTGTALLKHRGFAAPFWLFSAMLFASFVYILLVADEHAKFKEKPAKGLEMSGSMKAGSFFKVKGIRDNWALLRQERTGNRRTYIYLLLGSYFLMIMCLENEFTILQLLVEFPPLSWTILQLGTFSSIQGVVSCMAISLMVPVFKKVFKMRDTAIGIVAGLSAIACVFLYAIAVKSWMLYLAVVVGVIRQLSFVAVQATLIHLVGETDVGKTMSVVGSVQAVGMIVGSLMFSNIFKATAHWWPGFTFAVQAFMLLAPLATFCLIDSTRA</sequence>
<dbReference type="OrthoDB" id="3026777at2759"/>
<dbReference type="Proteomes" id="UP000186922">
    <property type="component" value="Unassembled WGS sequence"/>
</dbReference>
<dbReference type="PANTHER" id="PTHR23507">
    <property type="entry name" value="ZGC:174356"/>
    <property type="match status" value="1"/>
</dbReference>
<feature type="transmembrane region" description="Helical" evidence="5">
    <location>
        <begin position="174"/>
        <end position="194"/>
    </location>
</feature>
<protein>
    <recommendedName>
        <fullName evidence="6">Major facilitator superfamily (MFS) profile domain-containing protein</fullName>
    </recommendedName>
</protein>
<evidence type="ECO:0000256" key="5">
    <source>
        <dbReference type="SAM" id="Phobius"/>
    </source>
</evidence>
<feature type="transmembrane region" description="Helical" evidence="5">
    <location>
        <begin position="467"/>
        <end position="487"/>
    </location>
</feature>
<dbReference type="SUPFAM" id="SSF103473">
    <property type="entry name" value="MFS general substrate transporter"/>
    <property type="match status" value="1"/>
</dbReference>
<dbReference type="PANTHER" id="PTHR23507:SF1">
    <property type="entry name" value="FI18259P1-RELATED"/>
    <property type="match status" value="1"/>
</dbReference>
<evidence type="ECO:0000259" key="6">
    <source>
        <dbReference type="PROSITE" id="PS50850"/>
    </source>
</evidence>
<organism evidence="7 8">
    <name type="scientific">Ramazzottius varieornatus</name>
    <name type="common">Water bear</name>
    <name type="synonym">Tardigrade</name>
    <dbReference type="NCBI Taxonomy" id="947166"/>
    <lineage>
        <taxon>Eukaryota</taxon>
        <taxon>Metazoa</taxon>
        <taxon>Ecdysozoa</taxon>
        <taxon>Tardigrada</taxon>
        <taxon>Eutardigrada</taxon>
        <taxon>Parachela</taxon>
        <taxon>Hypsibioidea</taxon>
        <taxon>Ramazzottiidae</taxon>
        <taxon>Ramazzottius</taxon>
    </lineage>
</organism>
<dbReference type="InterPro" id="IPR020846">
    <property type="entry name" value="MFS_dom"/>
</dbReference>
<name>A0A1D1UUX5_RAMVA</name>
<comment type="caution">
    <text evidence="7">The sequence shown here is derived from an EMBL/GenBank/DDBJ whole genome shotgun (WGS) entry which is preliminary data.</text>
</comment>
<dbReference type="InterPro" id="IPR011701">
    <property type="entry name" value="MFS"/>
</dbReference>
<evidence type="ECO:0000256" key="4">
    <source>
        <dbReference type="ARBA" id="ARBA00023136"/>
    </source>
</evidence>
<feature type="transmembrane region" description="Helical" evidence="5">
    <location>
        <begin position="405"/>
        <end position="425"/>
    </location>
</feature>
<feature type="transmembrane region" description="Helical" evidence="5">
    <location>
        <begin position="200"/>
        <end position="224"/>
    </location>
</feature>
<proteinExistence type="predicted"/>
<feature type="transmembrane region" description="Helical" evidence="5">
    <location>
        <begin position="431"/>
        <end position="455"/>
    </location>
</feature>
<evidence type="ECO:0000256" key="2">
    <source>
        <dbReference type="ARBA" id="ARBA00022692"/>
    </source>
</evidence>
<evidence type="ECO:0000313" key="8">
    <source>
        <dbReference type="Proteomes" id="UP000186922"/>
    </source>
</evidence>
<dbReference type="GO" id="GO:0016020">
    <property type="term" value="C:membrane"/>
    <property type="evidence" value="ECO:0007669"/>
    <property type="project" value="UniProtKB-SubCell"/>
</dbReference>
<feature type="transmembrane region" description="Helical" evidence="5">
    <location>
        <begin position="236"/>
        <end position="255"/>
    </location>
</feature>
<dbReference type="AlphaFoldDB" id="A0A1D1UUX5"/>
<feature type="domain" description="Major facilitator superfamily (MFS) profile" evidence="6">
    <location>
        <begin position="77"/>
        <end position="520"/>
    </location>
</feature>
<keyword evidence="4 5" id="KW-0472">Membrane</keyword>
<dbReference type="InterPro" id="IPR036259">
    <property type="entry name" value="MFS_trans_sf"/>
</dbReference>
<dbReference type="Gene3D" id="1.20.1250.20">
    <property type="entry name" value="MFS general substrate transporter like domains"/>
    <property type="match status" value="1"/>
</dbReference>
<evidence type="ECO:0000256" key="1">
    <source>
        <dbReference type="ARBA" id="ARBA00004141"/>
    </source>
</evidence>
<keyword evidence="2 5" id="KW-0812">Transmembrane</keyword>
<feature type="transmembrane region" description="Helical" evidence="5">
    <location>
        <begin position="78"/>
        <end position="96"/>
    </location>
</feature>
<reference evidence="7 8" key="1">
    <citation type="journal article" date="2016" name="Nat. Commun.">
        <title>Extremotolerant tardigrade genome and improved radiotolerance of human cultured cells by tardigrade-unique protein.</title>
        <authorList>
            <person name="Hashimoto T."/>
            <person name="Horikawa D.D."/>
            <person name="Saito Y."/>
            <person name="Kuwahara H."/>
            <person name="Kozuka-Hata H."/>
            <person name="Shin-I T."/>
            <person name="Minakuchi Y."/>
            <person name="Ohishi K."/>
            <person name="Motoyama A."/>
            <person name="Aizu T."/>
            <person name="Enomoto A."/>
            <person name="Kondo K."/>
            <person name="Tanaka S."/>
            <person name="Hara Y."/>
            <person name="Koshikawa S."/>
            <person name="Sagara H."/>
            <person name="Miura T."/>
            <person name="Yokobori S."/>
            <person name="Miyagawa K."/>
            <person name="Suzuki Y."/>
            <person name="Kubo T."/>
            <person name="Oyama M."/>
            <person name="Kohara Y."/>
            <person name="Fujiyama A."/>
            <person name="Arakawa K."/>
            <person name="Katayama T."/>
            <person name="Toyoda A."/>
            <person name="Kunieda T."/>
        </authorList>
    </citation>
    <scope>NUCLEOTIDE SEQUENCE [LARGE SCALE GENOMIC DNA]</scope>
    <source>
        <strain evidence="7 8">YOKOZUNA-1</strain>
    </source>
</reference>
<dbReference type="GO" id="GO:0022857">
    <property type="term" value="F:transmembrane transporter activity"/>
    <property type="evidence" value="ECO:0007669"/>
    <property type="project" value="InterPro"/>
</dbReference>
<dbReference type="Pfam" id="PF07690">
    <property type="entry name" value="MFS_1"/>
    <property type="match status" value="1"/>
</dbReference>